<accession>A0A1E5TDT6</accession>
<dbReference type="Gene3D" id="3.30.565.10">
    <property type="entry name" value="Histidine kinase-like ATPase, C-terminal domain"/>
    <property type="match status" value="1"/>
</dbReference>
<evidence type="ECO:0000313" key="4">
    <source>
        <dbReference type="Proteomes" id="UP000095713"/>
    </source>
</evidence>
<dbReference type="InterPro" id="IPR011990">
    <property type="entry name" value="TPR-like_helical_dom_sf"/>
</dbReference>
<dbReference type="SUPFAM" id="SSF48452">
    <property type="entry name" value="TPR-like"/>
    <property type="match status" value="2"/>
</dbReference>
<keyword evidence="2" id="KW-0812">Transmembrane</keyword>
<feature type="transmembrane region" description="Helical" evidence="2">
    <location>
        <begin position="322"/>
        <end position="342"/>
    </location>
</feature>
<keyword evidence="4" id="KW-1185">Reference proteome</keyword>
<evidence type="ECO:0000313" key="3">
    <source>
        <dbReference type="EMBL" id="OEK09507.1"/>
    </source>
</evidence>
<organism evidence="3 4">
    <name type="scientific">Flavivirga aquatica</name>
    <dbReference type="NCBI Taxonomy" id="1849968"/>
    <lineage>
        <taxon>Bacteria</taxon>
        <taxon>Pseudomonadati</taxon>
        <taxon>Bacteroidota</taxon>
        <taxon>Flavobacteriia</taxon>
        <taxon>Flavobacteriales</taxon>
        <taxon>Flavobacteriaceae</taxon>
        <taxon>Flavivirga</taxon>
    </lineage>
</organism>
<dbReference type="RefSeq" id="WP_069828944.1">
    <property type="nucleotide sequence ID" value="NZ_MDJD01000007.1"/>
</dbReference>
<dbReference type="Pfam" id="PF13424">
    <property type="entry name" value="TPR_12"/>
    <property type="match status" value="1"/>
</dbReference>
<evidence type="ECO:0000256" key="2">
    <source>
        <dbReference type="SAM" id="Phobius"/>
    </source>
</evidence>
<dbReference type="EMBL" id="MDJD01000007">
    <property type="protein sequence ID" value="OEK09507.1"/>
    <property type="molecule type" value="Genomic_DNA"/>
</dbReference>
<dbReference type="Pfam" id="PF13181">
    <property type="entry name" value="TPR_8"/>
    <property type="match status" value="1"/>
</dbReference>
<dbReference type="PANTHER" id="PTHR10098">
    <property type="entry name" value="RAPSYN-RELATED"/>
    <property type="match status" value="1"/>
</dbReference>
<dbReference type="SUPFAM" id="SSF55874">
    <property type="entry name" value="ATPase domain of HSP90 chaperone/DNA topoisomerase II/histidine kinase"/>
    <property type="match status" value="1"/>
</dbReference>
<dbReference type="PROSITE" id="PS50005">
    <property type="entry name" value="TPR"/>
    <property type="match status" value="1"/>
</dbReference>
<evidence type="ECO:0000256" key="1">
    <source>
        <dbReference type="PROSITE-ProRule" id="PRU00339"/>
    </source>
</evidence>
<reference evidence="3 4" key="1">
    <citation type="submission" date="2016-05" db="EMBL/GenBank/DDBJ databases">
        <title>Draft Genome Sequence of Algibacter sp. Strain SK-16 Isolated from the Surface Water of Aburatsubo Inlet.</title>
        <authorList>
            <person name="Wong S.-K."/>
            <person name="Yoshizawa S."/>
            <person name="Nakajima Y."/>
            <person name="Ogura Y."/>
            <person name="Tetsuya H."/>
            <person name="Hamasaki K."/>
        </authorList>
    </citation>
    <scope>NUCLEOTIDE SEQUENCE [LARGE SCALE GENOMIC DNA]</scope>
    <source>
        <strain evidence="3 4">SK-16</strain>
    </source>
</reference>
<keyword evidence="2" id="KW-1133">Transmembrane helix</keyword>
<dbReference type="Proteomes" id="UP000095713">
    <property type="component" value="Unassembled WGS sequence"/>
</dbReference>
<dbReference type="InterPro" id="IPR036890">
    <property type="entry name" value="HATPase_C_sf"/>
</dbReference>
<keyword evidence="1" id="KW-0802">TPR repeat</keyword>
<dbReference type="PROSITE" id="PS50293">
    <property type="entry name" value="TPR_REGION"/>
    <property type="match status" value="1"/>
</dbReference>
<dbReference type="SMART" id="SM00028">
    <property type="entry name" value="TPR"/>
    <property type="match status" value="4"/>
</dbReference>
<comment type="caution">
    <text evidence="3">The sequence shown here is derived from an EMBL/GenBank/DDBJ whole genome shotgun (WGS) entry which is preliminary data.</text>
</comment>
<gene>
    <name evidence="3" type="ORF">A8C32_12420</name>
</gene>
<dbReference type="Gene3D" id="1.25.40.10">
    <property type="entry name" value="Tetratricopeptide repeat domain"/>
    <property type="match status" value="2"/>
</dbReference>
<dbReference type="InterPro" id="IPR019734">
    <property type="entry name" value="TPR_rpt"/>
</dbReference>
<feature type="repeat" description="TPR" evidence="1">
    <location>
        <begin position="94"/>
        <end position="127"/>
    </location>
</feature>
<dbReference type="STRING" id="1849968.A8C32_12420"/>
<keyword evidence="2" id="KW-0472">Membrane</keyword>
<sequence length="536" mass="62484">MHSQKAIDSSLYYYNFILKPRNHNDLTNAYVFFEKHKNQSLIKKDTLKIILNLRYIAVIQNKLGALYDSENSIVTAMSYLDNIKGVDTLIEPRIGIYNQLGMIYRQFEDYDKSLEYYNKVLEITKDPNNIAQINNNKANVFKYQRNYTQAINEFQKAFSFYTKQGNIIKAARALDNIGIVQSKTQNPDALTNLERALSMRKNANHTSGIFTSYLHISEYYKDEKNNEKALFYAKKALKIANFTKNIKHKENALSMLLNLKNDKNIIEYKTIEDSLKKAKQIQENKYAAIKYNVKEKEKIINERELMLKSTELEKEKETKLKLVYLFIGLSILLMSFFLILILKSKHKKDKIQQVYNTETRISKKVHDEVSNDMYHLLTKLQSNPNIQENILDDISDIYIRTRDISKENSIIEVKEDYGDLLKDLLISFKNDKVNILTKNISKIDWDAVEDIKKTTLYRVLQELMINMKKHSRASLVVLNFNQERHKITINYNDNGIGAAIKKGTGIHNVENRMQSINGTIIFETEINKGFKAKITV</sequence>
<protein>
    <submittedName>
        <fullName evidence="3">Uncharacterized protein</fullName>
    </submittedName>
</protein>
<name>A0A1E5TDT6_9FLAO</name>
<proteinExistence type="predicted"/>
<dbReference type="AlphaFoldDB" id="A0A1E5TDT6"/>